<reference evidence="2 3" key="1">
    <citation type="submission" date="2019-05" db="EMBL/GenBank/DDBJ databases">
        <title>Streptomyces marianii sp. nov., a novel marine actinomycete from southern coast of India.</title>
        <authorList>
            <person name="Iniyan A.M."/>
            <person name="Wink J."/>
            <person name="Ramprasad E."/>
            <person name="Ramana C.V."/>
            <person name="Bunk B."/>
            <person name="Sproer C."/>
            <person name="Joseph F.-J.R.S."/>
            <person name="Vincent S.G.P."/>
        </authorList>
    </citation>
    <scope>NUCLEOTIDE SEQUENCE [LARGE SCALE GENOMIC DNA]</scope>
    <source>
        <strain evidence="2 3">ICN19</strain>
    </source>
</reference>
<dbReference type="RefSeq" id="WP_138052470.1">
    <property type="nucleotide sequence ID" value="NZ_VAWE01000001.1"/>
</dbReference>
<dbReference type="Proteomes" id="UP000305921">
    <property type="component" value="Unassembled WGS sequence"/>
</dbReference>
<protein>
    <submittedName>
        <fullName evidence="2">Uncharacterized protein</fullName>
    </submittedName>
</protein>
<dbReference type="EMBL" id="VAWE01000001">
    <property type="protein sequence ID" value="TLQ43055.1"/>
    <property type="molecule type" value="Genomic_DNA"/>
</dbReference>
<proteinExistence type="predicted"/>
<sequence length="60" mass="6673">MHQTNGHDSGEPEPNPLTRLLAWIRRRRHALLSGALRGAAYALGAGVVGLAFWWIQQQLL</sequence>
<dbReference type="AlphaFoldDB" id="A0A5R9E1X9"/>
<keyword evidence="1" id="KW-0812">Transmembrane</keyword>
<name>A0A5R9E1X9_9ACTN</name>
<keyword evidence="1" id="KW-0472">Membrane</keyword>
<evidence type="ECO:0000313" key="3">
    <source>
        <dbReference type="Proteomes" id="UP000305921"/>
    </source>
</evidence>
<evidence type="ECO:0000256" key="1">
    <source>
        <dbReference type="SAM" id="Phobius"/>
    </source>
</evidence>
<keyword evidence="1" id="KW-1133">Transmembrane helix</keyword>
<gene>
    <name evidence="2" type="ORF">FEF34_07765</name>
</gene>
<evidence type="ECO:0000313" key="2">
    <source>
        <dbReference type="EMBL" id="TLQ43055.1"/>
    </source>
</evidence>
<keyword evidence="3" id="KW-1185">Reference proteome</keyword>
<organism evidence="2 3">
    <name type="scientific">Streptomyces marianii</name>
    <dbReference type="NCBI Taxonomy" id="1817406"/>
    <lineage>
        <taxon>Bacteria</taxon>
        <taxon>Bacillati</taxon>
        <taxon>Actinomycetota</taxon>
        <taxon>Actinomycetes</taxon>
        <taxon>Kitasatosporales</taxon>
        <taxon>Streptomycetaceae</taxon>
        <taxon>Streptomyces</taxon>
    </lineage>
</organism>
<feature type="transmembrane region" description="Helical" evidence="1">
    <location>
        <begin position="35"/>
        <end position="55"/>
    </location>
</feature>
<comment type="caution">
    <text evidence="2">The sequence shown here is derived from an EMBL/GenBank/DDBJ whole genome shotgun (WGS) entry which is preliminary data.</text>
</comment>
<accession>A0A5R9E1X9</accession>